<dbReference type="InterPro" id="IPR006116">
    <property type="entry name" value="NT_2-5OAS_ClassI-CCAase"/>
</dbReference>
<proteinExistence type="predicted"/>
<reference evidence="2 3" key="1">
    <citation type="submission" date="2023-08" db="EMBL/GenBank/DDBJ databases">
        <title>Implementing the SeqCode for naming new Mesorhizobium species isolated from Vachellia karroo root nodules.</title>
        <authorList>
            <person name="Van Lill M."/>
        </authorList>
    </citation>
    <scope>NUCLEOTIDE SEQUENCE [LARGE SCALE GENOMIC DNA]</scope>
    <source>
        <strain evidence="2 3">VK22B</strain>
    </source>
</reference>
<keyword evidence="3" id="KW-1185">Reference proteome</keyword>
<dbReference type="InterPro" id="IPR043519">
    <property type="entry name" value="NT_sf"/>
</dbReference>
<evidence type="ECO:0008006" key="4">
    <source>
        <dbReference type="Google" id="ProtNLM"/>
    </source>
</evidence>
<accession>A0ABU4ZBG4</accession>
<comment type="caution">
    <text evidence="2">The sequence shown here is derived from an EMBL/GenBank/DDBJ whole genome shotgun (WGS) entry which is preliminary data.</text>
</comment>
<evidence type="ECO:0000313" key="2">
    <source>
        <dbReference type="EMBL" id="MDX8495908.1"/>
    </source>
</evidence>
<dbReference type="Gene3D" id="3.30.460.10">
    <property type="entry name" value="Beta Polymerase, domain 2"/>
    <property type="match status" value="1"/>
</dbReference>
<dbReference type="Proteomes" id="UP001271249">
    <property type="component" value="Unassembled WGS sequence"/>
</dbReference>
<dbReference type="EMBL" id="JAVIJC010000046">
    <property type="protein sequence ID" value="MDX8495908.1"/>
    <property type="molecule type" value="Genomic_DNA"/>
</dbReference>
<name>A0ABU4ZBG4_9HYPH</name>
<gene>
    <name evidence="2" type="ORF">RFN29_30655</name>
</gene>
<sequence>MWIAVTKRFSNFNSSIKLSQESKDDGLGKCRRITKILNKEYWEKEGEDDNRLMVGSWGKNTAIRPPYDVDMFFVLPAEDYYRFDAYTGNKQSALLQEVKEVIQATFPQTDMRGDGQVVQVKFNSLMIEVVPAFAIDNGTYFICDTNDGGKWQTVNPARELETLANSDRDHAYNTRRVARMMKIWRDYCNVDLASYVLEALVVRFFETYEHADKSLFWYDWICRDFLGHLCGKANQYVQTLDGGWHALGDAWKSRAESAWSRAIKACDYETVDRVADAGTEWQKIFGSYIEVTPA</sequence>
<keyword evidence="1" id="KW-0051">Antiviral defense</keyword>
<evidence type="ECO:0000256" key="1">
    <source>
        <dbReference type="ARBA" id="ARBA00023118"/>
    </source>
</evidence>
<protein>
    <recommendedName>
        <fullName evidence="4">Nucleotidyltransferase</fullName>
    </recommendedName>
</protein>
<dbReference type="SUPFAM" id="SSF81301">
    <property type="entry name" value="Nucleotidyltransferase"/>
    <property type="match status" value="1"/>
</dbReference>
<dbReference type="Pfam" id="PF18144">
    <property type="entry name" value="SMODS"/>
    <property type="match status" value="1"/>
</dbReference>
<dbReference type="RefSeq" id="WP_320229614.1">
    <property type="nucleotide sequence ID" value="NZ_JAVIJC010000046.1"/>
</dbReference>
<dbReference type="CDD" id="cd05400">
    <property type="entry name" value="NT_2-5OAS_ClassI-CCAase"/>
    <property type="match status" value="1"/>
</dbReference>
<organism evidence="2 3">
    <name type="scientific">Mesorhizobium captivum</name>
    <dbReference type="NCBI Taxonomy" id="3072319"/>
    <lineage>
        <taxon>Bacteria</taxon>
        <taxon>Pseudomonadati</taxon>
        <taxon>Pseudomonadota</taxon>
        <taxon>Alphaproteobacteria</taxon>
        <taxon>Hyphomicrobiales</taxon>
        <taxon>Phyllobacteriaceae</taxon>
        <taxon>Mesorhizobium</taxon>
    </lineage>
</organism>
<evidence type="ECO:0000313" key="3">
    <source>
        <dbReference type="Proteomes" id="UP001271249"/>
    </source>
</evidence>